<dbReference type="Proteomes" id="UP001472677">
    <property type="component" value="Unassembled WGS sequence"/>
</dbReference>
<evidence type="ECO:0000313" key="3">
    <source>
        <dbReference type="Proteomes" id="UP001472677"/>
    </source>
</evidence>
<gene>
    <name evidence="2" type="ORF">V6N12_045110</name>
</gene>
<evidence type="ECO:0000256" key="1">
    <source>
        <dbReference type="SAM" id="MobiDB-lite"/>
    </source>
</evidence>
<feature type="region of interest" description="Disordered" evidence="1">
    <location>
        <begin position="92"/>
        <end position="123"/>
    </location>
</feature>
<accession>A0ABR2G1V9</accession>
<protein>
    <submittedName>
        <fullName evidence="2">Uncharacterized protein</fullName>
    </submittedName>
</protein>
<feature type="compositionally biased region" description="Low complexity" evidence="1">
    <location>
        <begin position="103"/>
        <end position="117"/>
    </location>
</feature>
<reference evidence="2 3" key="1">
    <citation type="journal article" date="2024" name="G3 (Bethesda)">
        <title>Genome assembly of Hibiscus sabdariffa L. provides insights into metabolisms of medicinal natural products.</title>
        <authorList>
            <person name="Kim T."/>
        </authorList>
    </citation>
    <scope>NUCLEOTIDE SEQUENCE [LARGE SCALE GENOMIC DNA]</scope>
    <source>
        <strain evidence="2">TK-2024</strain>
        <tissue evidence="2">Old leaves</tissue>
    </source>
</reference>
<evidence type="ECO:0000313" key="2">
    <source>
        <dbReference type="EMBL" id="KAK8593021.1"/>
    </source>
</evidence>
<organism evidence="2 3">
    <name type="scientific">Hibiscus sabdariffa</name>
    <name type="common">roselle</name>
    <dbReference type="NCBI Taxonomy" id="183260"/>
    <lineage>
        <taxon>Eukaryota</taxon>
        <taxon>Viridiplantae</taxon>
        <taxon>Streptophyta</taxon>
        <taxon>Embryophyta</taxon>
        <taxon>Tracheophyta</taxon>
        <taxon>Spermatophyta</taxon>
        <taxon>Magnoliopsida</taxon>
        <taxon>eudicotyledons</taxon>
        <taxon>Gunneridae</taxon>
        <taxon>Pentapetalae</taxon>
        <taxon>rosids</taxon>
        <taxon>malvids</taxon>
        <taxon>Malvales</taxon>
        <taxon>Malvaceae</taxon>
        <taxon>Malvoideae</taxon>
        <taxon>Hibiscus</taxon>
    </lineage>
</organism>
<keyword evidence="3" id="KW-1185">Reference proteome</keyword>
<dbReference type="EMBL" id="JBBPBM010000003">
    <property type="protein sequence ID" value="KAK8593021.1"/>
    <property type="molecule type" value="Genomic_DNA"/>
</dbReference>
<proteinExistence type="predicted"/>
<name>A0ABR2G1V9_9ROSI</name>
<sequence>MRVHRWSQPIDYMPAETPSQALLSIVETPTSTLTLIYPIDGLAHAVSDACAPLVTACRLYARRGSSTSLLPLSMMSFKGFISSVRTRLHRHFQSNQQKITKRSGQSSSSVTKVDSSTFLLNQS</sequence>
<comment type="caution">
    <text evidence="2">The sequence shown here is derived from an EMBL/GenBank/DDBJ whole genome shotgun (WGS) entry which is preliminary data.</text>
</comment>